<keyword evidence="9 14" id="KW-1133">Transmembrane helix</keyword>
<keyword evidence="10 14" id="KW-0472">Membrane</keyword>
<comment type="subcellular location">
    <subcellularLocation>
        <location evidence="1">Cell membrane</location>
        <topology evidence="1">Single-pass membrane protein</topology>
    </subcellularLocation>
</comment>
<evidence type="ECO:0000313" key="16">
    <source>
        <dbReference type="EMBL" id="KAK9103980.1"/>
    </source>
</evidence>
<evidence type="ECO:0000256" key="13">
    <source>
        <dbReference type="PROSITE-ProRule" id="PRU10141"/>
    </source>
</evidence>
<evidence type="ECO:0000256" key="3">
    <source>
        <dbReference type="ARBA" id="ARBA00022527"/>
    </source>
</evidence>
<evidence type="ECO:0000256" key="7">
    <source>
        <dbReference type="ARBA" id="ARBA00022777"/>
    </source>
</evidence>
<evidence type="ECO:0000259" key="15">
    <source>
        <dbReference type="PROSITE" id="PS50011"/>
    </source>
</evidence>
<dbReference type="Gene3D" id="1.10.510.10">
    <property type="entry name" value="Transferase(Phosphotransferase) domain 1"/>
    <property type="match status" value="1"/>
</dbReference>
<evidence type="ECO:0000256" key="6">
    <source>
        <dbReference type="ARBA" id="ARBA00022741"/>
    </source>
</evidence>
<keyword evidence="8 13" id="KW-0067">ATP-binding</keyword>
<organism evidence="16 17">
    <name type="scientific">Stephania cephalantha</name>
    <dbReference type="NCBI Taxonomy" id="152367"/>
    <lineage>
        <taxon>Eukaryota</taxon>
        <taxon>Viridiplantae</taxon>
        <taxon>Streptophyta</taxon>
        <taxon>Embryophyta</taxon>
        <taxon>Tracheophyta</taxon>
        <taxon>Spermatophyta</taxon>
        <taxon>Magnoliopsida</taxon>
        <taxon>Ranunculales</taxon>
        <taxon>Menispermaceae</taxon>
        <taxon>Menispermoideae</taxon>
        <taxon>Cissampelideae</taxon>
        <taxon>Stephania</taxon>
    </lineage>
</organism>
<evidence type="ECO:0000256" key="14">
    <source>
        <dbReference type="SAM" id="Phobius"/>
    </source>
</evidence>
<dbReference type="SUPFAM" id="SSF56112">
    <property type="entry name" value="Protein kinase-like (PK-like)"/>
    <property type="match status" value="1"/>
</dbReference>
<evidence type="ECO:0000256" key="8">
    <source>
        <dbReference type="ARBA" id="ARBA00022840"/>
    </source>
</evidence>
<dbReference type="GO" id="GO:0005886">
    <property type="term" value="C:plasma membrane"/>
    <property type="evidence" value="ECO:0007669"/>
    <property type="project" value="UniProtKB-SubCell"/>
</dbReference>
<evidence type="ECO:0000256" key="2">
    <source>
        <dbReference type="ARBA" id="ARBA00012513"/>
    </source>
</evidence>
<feature type="domain" description="Protein kinase" evidence="15">
    <location>
        <begin position="91"/>
        <end position="363"/>
    </location>
</feature>
<dbReference type="FunFam" id="1.10.510.10:FF:000430">
    <property type="entry name" value="Protein kinase superfamily protein"/>
    <property type="match status" value="1"/>
</dbReference>
<keyword evidence="7" id="KW-0418">Kinase</keyword>
<dbReference type="InterPro" id="IPR017441">
    <property type="entry name" value="Protein_kinase_ATP_BS"/>
</dbReference>
<evidence type="ECO:0000256" key="11">
    <source>
        <dbReference type="ARBA" id="ARBA00047899"/>
    </source>
</evidence>
<evidence type="ECO:0000256" key="9">
    <source>
        <dbReference type="ARBA" id="ARBA00022989"/>
    </source>
</evidence>
<evidence type="ECO:0000256" key="4">
    <source>
        <dbReference type="ARBA" id="ARBA00022679"/>
    </source>
</evidence>
<accession>A0AAP0I119</accession>
<keyword evidence="3" id="KW-0723">Serine/threonine-protein kinase</keyword>
<keyword evidence="6 13" id="KW-0547">Nucleotide-binding</keyword>
<comment type="catalytic activity">
    <reaction evidence="12">
        <text>L-seryl-[protein] + ATP = O-phospho-L-seryl-[protein] + ADP + H(+)</text>
        <dbReference type="Rhea" id="RHEA:17989"/>
        <dbReference type="Rhea" id="RHEA-COMP:9863"/>
        <dbReference type="Rhea" id="RHEA-COMP:11604"/>
        <dbReference type="ChEBI" id="CHEBI:15378"/>
        <dbReference type="ChEBI" id="CHEBI:29999"/>
        <dbReference type="ChEBI" id="CHEBI:30616"/>
        <dbReference type="ChEBI" id="CHEBI:83421"/>
        <dbReference type="ChEBI" id="CHEBI:456216"/>
        <dbReference type="EC" id="2.7.11.1"/>
    </reaction>
</comment>
<comment type="catalytic activity">
    <reaction evidence="11">
        <text>L-threonyl-[protein] + ATP = O-phospho-L-threonyl-[protein] + ADP + H(+)</text>
        <dbReference type="Rhea" id="RHEA:46608"/>
        <dbReference type="Rhea" id="RHEA-COMP:11060"/>
        <dbReference type="Rhea" id="RHEA-COMP:11605"/>
        <dbReference type="ChEBI" id="CHEBI:15378"/>
        <dbReference type="ChEBI" id="CHEBI:30013"/>
        <dbReference type="ChEBI" id="CHEBI:30616"/>
        <dbReference type="ChEBI" id="CHEBI:61977"/>
        <dbReference type="ChEBI" id="CHEBI:456216"/>
        <dbReference type="EC" id="2.7.11.1"/>
    </reaction>
</comment>
<feature type="binding site" evidence="13">
    <location>
        <position position="120"/>
    </location>
    <ligand>
        <name>ATP</name>
        <dbReference type="ChEBI" id="CHEBI:30616"/>
    </ligand>
</feature>
<dbReference type="FunFam" id="3.30.200.20:FF:000039">
    <property type="entry name" value="receptor-like protein kinase FERONIA"/>
    <property type="match status" value="1"/>
</dbReference>
<feature type="transmembrane region" description="Helical" evidence="14">
    <location>
        <begin position="6"/>
        <end position="30"/>
    </location>
</feature>
<dbReference type="PANTHER" id="PTHR47982:SF20">
    <property type="entry name" value="NON-SPECIFIC SERINE_THREONINE PROTEIN KINASE"/>
    <property type="match status" value="1"/>
</dbReference>
<dbReference type="EC" id="2.7.11.1" evidence="2"/>
<gene>
    <name evidence="16" type="ORF">Scep_020824</name>
</gene>
<dbReference type="AlphaFoldDB" id="A0AAP0I119"/>
<evidence type="ECO:0000256" key="12">
    <source>
        <dbReference type="ARBA" id="ARBA00048679"/>
    </source>
</evidence>
<dbReference type="InterPro" id="IPR001245">
    <property type="entry name" value="Ser-Thr/Tyr_kinase_cat_dom"/>
</dbReference>
<dbReference type="PROSITE" id="PS00107">
    <property type="entry name" value="PROTEIN_KINASE_ATP"/>
    <property type="match status" value="1"/>
</dbReference>
<comment type="caution">
    <text evidence="16">The sequence shown here is derived from an EMBL/GenBank/DDBJ whole genome shotgun (WGS) entry which is preliminary data.</text>
</comment>
<dbReference type="GO" id="GO:0004674">
    <property type="term" value="F:protein serine/threonine kinase activity"/>
    <property type="evidence" value="ECO:0007669"/>
    <property type="project" value="UniProtKB-KW"/>
</dbReference>
<evidence type="ECO:0000256" key="1">
    <source>
        <dbReference type="ARBA" id="ARBA00004162"/>
    </source>
</evidence>
<evidence type="ECO:0000256" key="10">
    <source>
        <dbReference type="ARBA" id="ARBA00023136"/>
    </source>
</evidence>
<dbReference type="PANTHER" id="PTHR47982">
    <property type="entry name" value="PROLINE-RICH RECEPTOR-LIKE PROTEIN KINASE PERK4"/>
    <property type="match status" value="1"/>
</dbReference>
<evidence type="ECO:0000313" key="17">
    <source>
        <dbReference type="Proteomes" id="UP001419268"/>
    </source>
</evidence>
<protein>
    <recommendedName>
        <fullName evidence="2">non-specific serine/threonine protein kinase</fullName>
        <ecNumber evidence="2">2.7.11.1</ecNumber>
    </recommendedName>
</protein>
<sequence length="391" mass="42014">MSKTLAALLGGAAGAVALVGILALCIWFCLSRSRTLSRTSDSGSSEPSSVQAGASVGGVELPLTGAASLPSQSREARSFTLPELALATNNFTHINSIGEGKFGEVYMGLLQDGMIVAIKKRANVPTEEFVVEVRYLSSIRHRNLVSLLGYCQENGQQMLVYEYIPSGSISSHLYGAGQVSNEKLEFKHRLPIALGAAKGLAHLHALSPPLVHKNFKTANVLVDENFIAKVADAGLRNLVGRVGVAGTSSGRADDIFLAPEVTEFGRFSERSDAYSFGVFLLELVSGQEAVQPCSSESDRTLVQWVQNYSESSNISAIVDRRMGGNFTAEGMQEFLLLTAQCLNSSSQRRPTMNFIVSELERILEREVSLTTIMGESTPTVTLGSHLFTSSK</sequence>
<dbReference type="PROSITE" id="PS50011">
    <property type="entry name" value="PROTEIN_KINASE_DOM"/>
    <property type="match status" value="1"/>
</dbReference>
<keyword evidence="17" id="KW-1185">Reference proteome</keyword>
<dbReference type="EMBL" id="JBBNAG010000009">
    <property type="protein sequence ID" value="KAK9103980.1"/>
    <property type="molecule type" value="Genomic_DNA"/>
</dbReference>
<keyword evidence="4" id="KW-0808">Transferase</keyword>
<dbReference type="Proteomes" id="UP001419268">
    <property type="component" value="Unassembled WGS sequence"/>
</dbReference>
<dbReference type="Pfam" id="PF07714">
    <property type="entry name" value="PK_Tyr_Ser-Thr"/>
    <property type="match status" value="1"/>
</dbReference>
<reference evidence="16 17" key="1">
    <citation type="submission" date="2024-01" db="EMBL/GenBank/DDBJ databases">
        <title>Genome assemblies of Stephania.</title>
        <authorList>
            <person name="Yang L."/>
        </authorList>
    </citation>
    <scope>NUCLEOTIDE SEQUENCE [LARGE SCALE GENOMIC DNA]</scope>
    <source>
        <strain evidence="16">JXDWG</strain>
        <tissue evidence="16">Leaf</tissue>
    </source>
</reference>
<evidence type="ECO:0000256" key="5">
    <source>
        <dbReference type="ARBA" id="ARBA00022692"/>
    </source>
</evidence>
<dbReference type="InterPro" id="IPR011009">
    <property type="entry name" value="Kinase-like_dom_sf"/>
</dbReference>
<dbReference type="GO" id="GO:0005524">
    <property type="term" value="F:ATP binding"/>
    <property type="evidence" value="ECO:0007669"/>
    <property type="project" value="UniProtKB-UniRule"/>
</dbReference>
<name>A0AAP0I119_9MAGN</name>
<keyword evidence="5 14" id="KW-0812">Transmembrane</keyword>
<dbReference type="InterPro" id="IPR000719">
    <property type="entry name" value="Prot_kinase_dom"/>
</dbReference>
<dbReference type="InterPro" id="IPR047117">
    <property type="entry name" value="PERK1-13-like"/>
</dbReference>
<dbReference type="Gene3D" id="3.30.200.20">
    <property type="entry name" value="Phosphorylase Kinase, domain 1"/>
    <property type="match status" value="1"/>
</dbReference>
<proteinExistence type="predicted"/>